<dbReference type="Proteomes" id="UP000188627">
    <property type="component" value="Unassembled WGS sequence"/>
</dbReference>
<dbReference type="PANTHER" id="PTHR34822:SF1">
    <property type="entry name" value="GRPB FAMILY PROTEIN"/>
    <property type="match status" value="1"/>
</dbReference>
<protein>
    <recommendedName>
        <fullName evidence="3">GrpB family protein</fullName>
    </recommendedName>
</protein>
<dbReference type="Gene3D" id="3.30.460.10">
    <property type="entry name" value="Beta Polymerase, domain 2"/>
    <property type="match status" value="1"/>
</dbReference>
<dbReference type="Pfam" id="PF04229">
    <property type="entry name" value="GrpB"/>
    <property type="match status" value="1"/>
</dbReference>
<accession>A0ABX3KC69</accession>
<dbReference type="InterPro" id="IPR007344">
    <property type="entry name" value="GrpB/CoaE"/>
</dbReference>
<evidence type="ECO:0000313" key="1">
    <source>
        <dbReference type="EMBL" id="OOE86482.1"/>
    </source>
</evidence>
<reference evidence="2" key="1">
    <citation type="submission" date="2017-01" db="EMBL/GenBank/DDBJ databases">
        <title>Draft genome of the species Salinivibrio sharmensis.</title>
        <authorList>
            <person name="Lopez-Hermoso C."/>
            <person name="De La Haba R."/>
            <person name="Sanchez-Porro C."/>
            <person name="Ventosa A."/>
        </authorList>
    </citation>
    <scope>NUCLEOTIDE SEQUENCE [LARGE SCALE GENOMIC DNA]</scope>
    <source>
        <strain evidence="2">CBH463</strain>
    </source>
</reference>
<keyword evidence="2" id="KW-1185">Reference proteome</keyword>
<dbReference type="InterPro" id="IPR043519">
    <property type="entry name" value="NT_sf"/>
</dbReference>
<dbReference type="RefSeq" id="WP_077772959.1">
    <property type="nucleotide sequence ID" value="NZ_MUFC01000015.1"/>
</dbReference>
<gene>
    <name evidence="1" type="ORF">BZG74_12740</name>
</gene>
<evidence type="ECO:0008006" key="3">
    <source>
        <dbReference type="Google" id="ProtNLM"/>
    </source>
</evidence>
<name>A0ABX3KC69_9GAMM</name>
<dbReference type="EMBL" id="MUFC01000015">
    <property type="protein sequence ID" value="OOE86482.1"/>
    <property type="molecule type" value="Genomic_DNA"/>
</dbReference>
<dbReference type="PANTHER" id="PTHR34822">
    <property type="entry name" value="GRPB DOMAIN PROTEIN (AFU_ORTHOLOGUE AFUA_1G01530)"/>
    <property type="match status" value="1"/>
</dbReference>
<comment type="caution">
    <text evidence="1">The sequence shown here is derived from an EMBL/GenBank/DDBJ whole genome shotgun (WGS) entry which is preliminary data.</text>
</comment>
<evidence type="ECO:0000313" key="2">
    <source>
        <dbReference type="Proteomes" id="UP000188627"/>
    </source>
</evidence>
<dbReference type="SUPFAM" id="SSF81301">
    <property type="entry name" value="Nucleotidyltransferase"/>
    <property type="match status" value="1"/>
</dbReference>
<organism evidence="1 2">
    <name type="scientific">Salinivibrio sharmensis</name>
    <dbReference type="NCBI Taxonomy" id="390883"/>
    <lineage>
        <taxon>Bacteria</taxon>
        <taxon>Pseudomonadati</taxon>
        <taxon>Pseudomonadota</taxon>
        <taxon>Gammaproteobacteria</taxon>
        <taxon>Vibrionales</taxon>
        <taxon>Vibrionaceae</taxon>
        <taxon>Salinivibrio</taxon>
    </lineage>
</organism>
<sequence length="160" mass="18087">MKFYAADQYQPACERLFNQWRVAIQHQLPEARVEHIGASSIPSAISKGDLDIFVGVPALQHEEAVARLVELGFQEKQDTLRTPELCMLESKQGDDVALQVVANGSEFEDFLTFRDTLRANPQLVHSYNALKRACEGFEQDDYRERKARFVEQVLSSSAGL</sequence>
<proteinExistence type="predicted"/>